<sequence>MIGSCNFFIDLIEFGRKNSPTRLLASLLREEAEVFHLWVVEDVEKQEWSDHIYSLPASLKNIVGRLVFAGVTWTNEIVLSSYYPTHPFYLFYLSTKRNTVVVRCVEIQGMDASGYRMQHIVFDHVEDGTLFDV</sequence>
<proteinExistence type="predicted"/>
<dbReference type="PANTHER" id="PTHR31111:SF62">
    <property type="entry name" value="F-BOX DOMAIN-CONTAINING PROTEIN"/>
    <property type="match status" value="1"/>
</dbReference>
<organism evidence="2 3">
    <name type="scientific">Brassica carinata</name>
    <name type="common">Ethiopian mustard</name>
    <name type="synonym">Abyssinian cabbage</name>
    <dbReference type="NCBI Taxonomy" id="52824"/>
    <lineage>
        <taxon>Eukaryota</taxon>
        <taxon>Viridiplantae</taxon>
        <taxon>Streptophyta</taxon>
        <taxon>Embryophyta</taxon>
        <taxon>Tracheophyta</taxon>
        <taxon>Spermatophyta</taxon>
        <taxon>Magnoliopsida</taxon>
        <taxon>eudicotyledons</taxon>
        <taxon>Gunneridae</taxon>
        <taxon>Pentapetalae</taxon>
        <taxon>rosids</taxon>
        <taxon>malvids</taxon>
        <taxon>Brassicales</taxon>
        <taxon>Brassicaceae</taxon>
        <taxon>Brassiceae</taxon>
        <taxon>Brassica</taxon>
    </lineage>
</organism>
<keyword evidence="3" id="KW-1185">Reference proteome</keyword>
<dbReference type="Pfam" id="PF08268">
    <property type="entry name" value="FBA_3"/>
    <property type="match status" value="1"/>
</dbReference>
<reference evidence="2 3" key="1">
    <citation type="submission" date="2020-02" db="EMBL/GenBank/DDBJ databases">
        <authorList>
            <person name="Ma Q."/>
            <person name="Huang Y."/>
            <person name="Song X."/>
            <person name="Pei D."/>
        </authorList>
    </citation>
    <scope>NUCLEOTIDE SEQUENCE [LARGE SCALE GENOMIC DNA]</scope>
    <source>
        <strain evidence="2">Sxm20200214</strain>
        <tissue evidence="2">Leaf</tissue>
    </source>
</reference>
<dbReference type="InterPro" id="IPR013187">
    <property type="entry name" value="F-box-assoc_dom_typ3"/>
</dbReference>
<dbReference type="EMBL" id="JAAMPC010000001">
    <property type="protein sequence ID" value="KAG2331116.1"/>
    <property type="molecule type" value="Genomic_DNA"/>
</dbReference>
<dbReference type="Proteomes" id="UP000886595">
    <property type="component" value="Unassembled WGS sequence"/>
</dbReference>
<evidence type="ECO:0000313" key="3">
    <source>
        <dbReference type="Proteomes" id="UP000886595"/>
    </source>
</evidence>
<dbReference type="NCBIfam" id="TIGR01640">
    <property type="entry name" value="F_box_assoc_1"/>
    <property type="match status" value="1"/>
</dbReference>
<gene>
    <name evidence="2" type="ORF">Bca52824_002296</name>
</gene>
<comment type="caution">
    <text evidence="2">The sequence shown here is derived from an EMBL/GenBank/DDBJ whole genome shotgun (WGS) entry which is preliminary data.</text>
</comment>
<dbReference type="OrthoDB" id="1032004at2759"/>
<evidence type="ECO:0000259" key="1">
    <source>
        <dbReference type="Pfam" id="PF08268"/>
    </source>
</evidence>
<evidence type="ECO:0000313" key="2">
    <source>
        <dbReference type="EMBL" id="KAG2331116.1"/>
    </source>
</evidence>
<feature type="domain" description="F-box associated beta-propeller type 3" evidence="1">
    <location>
        <begin position="29"/>
        <end position="125"/>
    </location>
</feature>
<dbReference type="PANTHER" id="PTHR31111">
    <property type="entry name" value="BNAA05G37150D PROTEIN-RELATED"/>
    <property type="match status" value="1"/>
</dbReference>
<accession>A0A8X7WKE6</accession>
<protein>
    <recommendedName>
        <fullName evidence="1">F-box associated beta-propeller type 3 domain-containing protein</fullName>
    </recommendedName>
</protein>
<dbReference type="AlphaFoldDB" id="A0A8X7WKE6"/>
<name>A0A8X7WKE6_BRACI</name>
<dbReference type="InterPro" id="IPR017451">
    <property type="entry name" value="F-box-assoc_interact_dom"/>
</dbReference>